<feature type="compositionally biased region" description="Low complexity" evidence="1">
    <location>
        <begin position="407"/>
        <end position="418"/>
    </location>
</feature>
<evidence type="ECO:0000313" key="3">
    <source>
        <dbReference type="Proteomes" id="UP000444721"/>
    </source>
</evidence>
<name>A0A6A5BKF3_NAEFO</name>
<evidence type="ECO:0000313" key="2">
    <source>
        <dbReference type="EMBL" id="KAF0974534.1"/>
    </source>
</evidence>
<feature type="region of interest" description="Disordered" evidence="1">
    <location>
        <begin position="434"/>
        <end position="465"/>
    </location>
</feature>
<proteinExistence type="predicted"/>
<feature type="compositionally biased region" description="Basic and acidic residues" evidence="1">
    <location>
        <begin position="527"/>
        <end position="540"/>
    </location>
</feature>
<dbReference type="Proteomes" id="UP000444721">
    <property type="component" value="Unassembled WGS sequence"/>
</dbReference>
<dbReference type="AlphaFoldDB" id="A0A6A5BKF3"/>
<dbReference type="VEuPathDB" id="AmoebaDB:NfTy_088970"/>
<feature type="compositionally biased region" description="Basic and acidic residues" evidence="1">
    <location>
        <begin position="510"/>
        <end position="520"/>
    </location>
</feature>
<accession>A0A6A5BKF3</accession>
<comment type="caution">
    <text evidence="2">The sequence shown here is derived from an EMBL/GenBank/DDBJ whole genome shotgun (WGS) entry which is preliminary data.</text>
</comment>
<organism evidence="2 3">
    <name type="scientific">Naegleria fowleri</name>
    <name type="common">Brain eating amoeba</name>
    <dbReference type="NCBI Taxonomy" id="5763"/>
    <lineage>
        <taxon>Eukaryota</taxon>
        <taxon>Discoba</taxon>
        <taxon>Heterolobosea</taxon>
        <taxon>Tetramitia</taxon>
        <taxon>Eutetramitia</taxon>
        <taxon>Vahlkampfiidae</taxon>
        <taxon>Naegleria</taxon>
    </lineage>
</organism>
<gene>
    <name evidence="2" type="ORF">FDP41_006566</name>
</gene>
<dbReference type="OrthoDB" id="10595936at2759"/>
<sequence>MHNFEEVKGGLRILSKLLVCIGDLLDHAPGYKHGKIPLVHPTFEIIDKTCHPVEFVSDPIPFSRGLNDICRVTKDLQQMLDQIRYEGSENNIIDNYFVQRGLKLVNGHKGNVNQGLQITYSFPFHKAMFSLRALSSFFTARQAEKAKWVIDIDHVLFSHLITFIDNDQDLRNYPEHVKFFLFVMLQNFSYGSLLKCRIGRYAKLIAGLILLRTNMYEFVNHGGQQSVRHLLRDPLNTVVEAFDRFRDYFNPIRGNIPSLEECVTHPTCVGQCFRQSKTYYFAKTYDLSKKFPFSANEYFQNLFRNNGKDLFSTHGEDFDHAFGRFGLNVDGQATVIYELRMLHGFYYDGSPQTATVLHSRIPTFFHLGNEIMNHNSLQNINVGVNMCDHQHRLVPLQDPQPEPPTRPQQQHLPAPQQQSIHNMREERRNVNDAIRDQRRNSMPNLGEAPKNTTPTTYKEAKVTVLSNEEPNNISILREARRKVRVQKRFDRELRRTTETRNNSTQQPTKDQIKREATRLAREKKRLAREEKRDVKAGVKPVTDQDLKQIIQQQKKKKKQIQQTMIPATPFGRIRHQVVKKNRNGVRVKFKLRLYE</sequence>
<reference evidence="2 3" key="1">
    <citation type="journal article" date="2019" name="Sci. Rep.">
        <title>Nanopore sequencing improves the draft genome of the human pathogenic amoeba Naegleria fowleri.</title>
        <authorList>
            <person name="Liechti N."/>
            <person name="Schurch N."/>
            <person name="Bruggmann R."/>
            <person name="Wittwer M."/>
        </authorList>
    </citation>
    <scope>NUCLEOTIDE SEQUENCE [LARGE SCALE GENOMIC DNA]</scope>
    <source>
        <strain evidence="2 3">ATCC 30894</strain>
    </source>
</reference>
<dbReference type="EMBL" id="VFQX01000052">
    <property type="protein sequence ID" value="KAF0974534.1"/>
    <property type="molecule type" value="Genomic_DNA"/>
</dbReference>
<evidence type="ECO:0000256" key="1">
    <source>
        <dbReference type="SAM" id="MobiDB-lite"/>
    </source>
</evidence>
<protein>
    <submittedName>
        <fullName evidence="2">Uncharacterized protein</fullName>
    </submittedName>
</protein>
<feature type="region of interest" description="Disordered" evidence="1">
    <location>
        <begin position="394"/>
        <end position="422"/>
    </location>
</feature>
<dbReference type="RefSeq" id="XP_044559247.1">
    <property type="nucleotide sequence ID" value="XM_044710215.1"/>
</dbReference>
<dbReference type="VEuPathDB" id="AmoebaDB:NF0058620"/>
<dbReference type="VEuPathDB" id="AmoebaDB:FDP41_006566"/>
<dbReference type="GeneID" id="68113784"/>
<feature type="region of interest" description="Disordered" evidence="1">
    <location>
        <begin position="490"/>
        <end position="540"/>
    </location>
</feature>
<keyword evidence="3" id="KW-1185">Reference proteome</keyword>